<feature type="compositionally biased region" description="Basic and acidic residues" evidence="11">
    <location>
        <begin position="96"/>
        <end position="107"/>
    </location>
</feature>
<keyword evidence="6 10" id="KW-0808">Transferase</keyword>
<dbReference type="EMBL" id="JAWRVE010000202">
    <property type="protein sequence ID" value="KAL1849373.1"/>
    <property type="molecule type" value="Genomic_DNA"/>
</dbReference>
<feature type="region of interest" description="Disordered" evidence="11">
    <location>
        <begin position="263"/>
        <end position="320"/>
    </location>
</feature>
<feature type="compositionally biased region" description="Low complexity" evidence="11">
    <location>
        <begin position="128"/>
        <end position="138"/>
    </location>
</feature>
<evidence type="ECO:0000256" key="7">
    <source>
        <dbReference type="ARBA" id="ARBA00022741"/>
    </source>
</evidence>
<dbReference type="GO" id="GO:0035299">
    <property type="term" value="F:inositol-1,3,4,5,6-pentakisphosphate 2-kinase activity"/>
    <property type="evidence" value="ECO:0007669"/>
    <property type="project" value="UniProtKB-EC"/>
</dbReference>
<evidence type="ECO:0000256" key="11">
    <source>
        <dbReference type="SAM" id="MobiDB-lite"/>
    </source>
</evidence>
<comment type="function">
    <text evidence="10">Phosphorylates Ins(1,3,4,5,6)P5 at position 2 to form Ins(1,2,3,4,5,6)P6 (InsP6 or phytate).</text>
</comment>
<feature type="region of interest" description="Disordered" evidence="11">
    <location>
        <begin position="96"/>
        <end position="157"/>
    </location>
</feature>
<dbReference type="PANTHER" id="PTHR14456:SF2">
    <property type="entry name" value="INOSITOL-PENTAKISPHOSPHATE 2-KINASE"/>
    <property type="match status" value="1"/>
</dbReference>
<evidence type="ECO:0000256" key="4">
    <source>
        <dbReference type="ARBA" id="ARBA00012023"/>
    </source>
</evidence>
<proteinExistence type="inferred from homology"/>
<name>A0ABR3VZR8_9PEZI</name>
<keyword evidence="13" id="KW-1185">Reference proteome</keyword>
<comment type="domain">
    <text evidence="10">The EXKPK motif is conserved in inositol-pentakisphosphate 2-kinases of both family 1 and 2.</text>
</comment>
<evidence type="ECO:0000256" key="5">
    <source>
        <dbReference type="ARBA" id="ARBA00014846"/>
    </source>
</evidence>
<evidence type="ECO:0000256" key="6">
    <source>
        <dbReference type="ARBA" id="ARBA00022679"/>
    </source>
</evidence>
<evidence type="ECO:0000313" key="13">
    <source>
        <dbReference type="Proteomes" id="UP001583177"/>
    </source>
</evidence>
<evidence type="ECO:0000313" key="12">
    <source>
        <dbReference type="EMBL" id="KAL1849373.1"/>
    </source>
</evidence>
<evidence type="ECO:0000256" key="2">
    <source>
        <dbReference type="ARBA" id="ARBA00003979"/>
    </source>
</evidence>
<evidence type="ECO:0000256" key="10">
    <source>
        <dbReference type="RuleBase" id="RU364126"/>
    </source>
</evidence>
<reference evidence="12 13" key="1">
    <citation type="journal article" date="2024" name="IMA Fungus">
        <title>IMA Genome - F19 : A genome assembly and annotation guide to empower mycologists, including annotated draft genome sequences of Ceratocystis pirilliformis, Diaporthe australafricana, Fusarium ophioides, Paecilomyces lecythidis, and Sporothrix stenoceras.</title>
        <authorList>
            <person name="Aylward J."/>
            <person name="Wilson A.M."/>
            <person name="Visagie C.M."/>
            <person name="Spraker J."/>
            <person name="Barnes I."/>
            <person name="Buitendag C."/>
            <person name="Ceriani C."/>
            <person name="Del Mar Angel L."/>
            <person name="du Plessis D."/>
            <person name="Fuchs T."/>
            <person name="Gasser K."/>
            <person name="Kramer D."/>
            <person name="Li W."/>
            <person name="Munsamy K."/>
            <person name="Piso A."/>
            <person name="Price J.L."/>
            <person name="Sonnekus B."/>
            <person name="Thomas C."/>
            <person name="van der Nest A."/>
            <person name="van Dijk A."/>
            <person name="van Heerden A."/>
            <person name="van Vuuren N."/>
            <person name="Yilmaz N."/>
            <person name="Duong T.A."/>
            <person name="van der Merwe N.A."/>
            <person name="Wingfield M.J."/>
            <person name="Wingfield B.D."/>
        </authorList>
    </citation>
    <scope>NUCLEOTIDE SEQUENCE [LARGE SCALE GENOMIC DNA]</scope>
    <source>
        <strain evidence="12 13">CMW 18300</strain>
    </source>
</reference>
<evidence type="ECO:0000256" key="8">
    <source>
        <dbReference type="ARBA" id="ARBA00022777"/>
    </source>
</evidence>
<comment type="function">
    <text evidence="2">Has kinase activity and phosphorylates inositol-1,3,4,5,6-pentakisphosphate (Ins(1,3,4,5,6)P5) to produce 1,2,3,4,5,6-hexakisphosphate (InsP6), also known as phytate.</text>
</comment>
<dbReference type="Gene3D" id="3.30.200.110">
    <property type="entry name" value="Inositol-pentakisphosphate 2-kinase, N-lobe"/>
    <property type="match status" value="1"/>
</dbReference>
<comment type="caution">
    <text evidence="12">The sequence shown here is derived from an EMBL/GenBank/DDBJ whole genome shotgun (WGS) entry which is preliminary data.</text>
</comment>
<keyword evidence="8 10" id="KW-0418">Kinase</keyword>
<feature type="compositionally biased region" description="Acidic residues" evidence="11">
    <location>
        <begin position="139"/>
        <end position="157"/>
    </location>
</feature>
<dbReference type="InterPro" id="IPR043001">
    <property type="entry name" value="IP5_2-K_N_lobe"/>
</dbReference>
<dbReference type="EC" id="2.7.1.158" evidence="4 10"/>
<protein>
    <recommendedName>
        <fullName evidence="5 10">Inositol-pentakisphosphate 2-kinase</fullName>
        <ecNumber evidence="4 10">2.7.1.158</ecNumber>
    </recommendedName>
</protein>
<dbReference type="Pfam" id="PF06090">
    <property type="entry name" value="Ins_P5_2-kin"/>
    <property type="match status" value="1"/>
</dbReference>
<keyword evidence="9 10" id="KW-0067">ATP-binding</keyword>
<gene>
    <name evidence="12" type="primary">IPK1</name>
    <name evidence="12" type="ORF">Daus18300_013304</name>
</gene>
<organism evidence="12 13">
    <name type="scientific">Diaporthe australafricana</name>
    <dbReference type="NCBI Taxonomy" id="127596"/>
    <lineage>
        <taxon>Eukaryota</taxon>
        <taxon>Fungi</taxon>
        <taxon>Dikarya</taxon>
        <taxon>Ascomycota</taxon>
        <taxon>Pezizomycotina</taxon>
        <taxon>Sordariomycetes</taxon>
        <taxon>Sordariomycetidae</taxon>
        <taxon>Diaporthales</taxon>
        <taxon>Diaporthaceae</taxon>
        <taxon>Diaporthe</taxon>
    </lineage>
</organism>
<keyword evidence="7 10" id="KW-0547">Nucleotide-binding</keyword>
<accession>A0ABR3VZR8</accession>
<comment type="catalytic activity">
    <reaction evidence="1 10">
        <text>1D-myo-inositol 1,3,4,5,6-pentakisphosphate + ATP = 1D-myo-inositol hexakisphosphate + ADP + H(+)</text>
        <dbReference type="Rhea" id="RHEA:20313"/>
        <dbReference type="ChEBI" id="CHEBI:15378"/>
        <dbReference type="ChEBI" id="CHEBI:30616"/>
        <dbReference type="ChEBI" id="CHEBI:57733"/>
        <dbReference type="ChEBI" id="CHEBI:58130"/>
        <dbReference type="ChEBI" id="CHEBI:456216"/>
        <dbReference type="EC" id="2.7.1.158"/>
    </reaction>
</comment>
<evidence type="ECO:0000256" key="3">
    <source>
        <dbReference type="ARBA" id="ARBA00008305"/>
    </source>
</evidence>
<sequence length="425" mass="47242">MDTVPSLATFTFVGEGAANVVFELTGVADHPGLDGQLLRVPKDESSGMSYAELQNYWENKVSPLFKPHELVQQRLVKLPQDRGFVKRLNQQLKQIEEKGTRRHDFAGHRFSPQGMKTGMLVEDMRPKAASSSSASPGDGADEDDEEEEEEQGDAGEDDLFTLHEIKPKWLHQSPRAPEGAEQCRNCAREVQRNLKNATRNPVFCPLNLVKATDFPRNQHVAGDIRRQLGLSEAQSDNLQAWLRGSTLLRRLRAAQWDLDHAPEPVVPEHSAESADDDNDGGGSGGVKIKKESGSEDDEKESGSGDNYKDSGSADDVKGSGIAGDDNNIARYCLAMTLRDCSLFLRIPRRPGCAADDVVAKLADLDKKNYAVKREYWEGMEQGLHDKNLYWKDEGSISATLTDCQLPFYKAGKKNVPPEVRKYYRL</sequence>
<dbReference type="InterPro" id="IPR009286">
    <property type="entry name" value="Ins_P5_2-kin"/>
</dbReference>
<evidence type="ECO:0000256" key="9">
    <source>
        <dbReference type="ARBA" id="ARBA00022840"/>
    </source>
</evidence>
<dbReference type="PANTHER" id="PTHR14456">
    <property type="entry name" value="INOSITOL POLYPHOSPHATE KINASE 1"/>
    <property type="match status" value="1"/>
</dbReference>
<dbReference type="Proteomes" id="UP001583177">
    <property type="component" value="Unassembled WGS sequence"/>
</dbReference>
<comment type="similarity">
    <text evidence="3">Belongs to the IPK1 type 1 family.</text>
</comment>
<evidence type="ECO:0000256" key="1">
    <source>
        <dbReference type="ARBA" id="ARBA00001774"/>
    </source>
</evidence>